<dbReference type="GO" id="GO:0004038">
    <property type="term" value="F:allantoinase activity"/>
    <property type="evidence" value="ECO:0007669"/>
    <property type="project" value="TreeGrafter"/>
</dbReference>
<evidence type="ECO:0000256" key="2">
    <source>
        <dbReference type="ARBA" id="ARBA00002368"/>
    </source>
</evidence>
<comment type="similarity">
    <text evidence="3">Belongs to the metallo-dependent hydrolases superfamily. DHOase family. Class I DHOase subfamily.</text>
</comment>
<dbReference type="InterPro" id="IPR006680">
    <property type="entry name" value="Amidohydro-rel"/>
</dbReference>
<dbReference type="GO" id="GO:0004151">
    <property type="term" value="F:dihydroorotase activity"/>
    <property type="evidence" value="ECO:0007669"/>
    <property type="project" value="InterPro"/>
</dbReference>
<dbReference type="InterPro" id="IPR050138">
    <property type="entry name" value="DHOase/Allantoinase_Hydrolase"/>
</dbReference>
<comment type="cofactor">
    <cofactor evidence="1">
        <name>Zn(2+)</name>
        <dbReference type="ChEBI" id="CHEBI:29105"/>
    </cofactor>
</comment>
<dbReference type="SUPFAM" id="SSF51338">
    <property type="entry name" value="Composite domain of metallo-dependent hydrolases"/>
    <property type="match status" value="1"/>
</dbReference>
<gene>
    <name evidence="8" type="ORF">ENV82_02385</name>
</gene>
<accession>A0A7C4U0H2</accession>
<dbReference type="GO" id="GO:0006145">
    <property type="term" value="P:purine nucleobase catabolic process"/>
    <property type="evidence" value="ECO:0007669"/>
    <property type="project" value="TreeGrafter"/>
</dbReference>
<organism evidence="8">
    <name type="scientific">Caldisericum exile</name>
    <dbReference type="NCBI Taxonomy" id="693075"/>
    <lineage>
        <taxon>Bacteria</taxon>
        <taxon>Pseudomonadati</taxon>
        <taxon>Caldisericota/Cryosericota group</taxon>
        <taxon>Caldisericota</taxon>
        <taxon>Caldisericia</taxon>
        <taxon>Caldisericales</taxon>
        <taxon>Caldisericaceae</taxon>
        <taxon>Caldisericum</taxon>
    </lineage>
</organism>
<dbReference type="PROSITE" id="PS00483">
    <property type="entry name" value="DIHYDROOROTASE_2"/>
    <property type="match status" value="1"/>
</dbReference>
<dbReference type="PANTHER" id="PTHR43668:SF2">
    <property type="entry name" value="ALLANTOINASE"/>
    <property type="match status" value="1"/>
</dbReference>
<evidence type="ECO:0000256" key="6">
    <source>
        <dbReference type="ARBA" id="ARBA00022975"/>
    </source>
</evidence>
<dbReference type="GO" id="GO:0006221">
    <property type="term" value="P:pyrimidine nucleotide biosynthetic process"/>
    <property type="evidence" value="ECO:0007669"/>
    <property type="project" value="UniProtKB-KW"/>
</dbReference>
<dbReference type="InterPro" id="IPR032466">
    <property type="entry name" value="Metal_Hydrolase"/>
</dbReference>
<dbReference type="Gene3D" id="2.30.40.10">
    <property type="entry name" value="Urease, subunit C, domain 1"/>
    <property type="match status" value="1"/>
</dbReference>
<dbReference type="AlphaFoldDB" id="A0A7C4U0H2"/>
<evidence type="ECO:0000256" key="1">
    <source>
        <dbReference type="ARBA" id="ARBA00001947"/>
    </source>
</evidence>
<feature type="domain" description="Amidohydrolase-related" evidence="7">
    <location>
        <begin position="45"/>
        <end position="410"/>
    </location>
</feature>
<protein>
    <recommendedName>
        <fullName evidence="7">Amidohydrolase-related domain-containing protein</fullName>
    </recommendedName>
</protein>
<dbReference type="SUPFAM" id="SSF51556">
    <property type="entry name" value="Metallo-dependent hydrolases"/>
    <property type="match status" value="1"/>
</dbReference>
<dbReference type="InterPro" id="IPR004722">
    <property type="entry name" value="DHOase"/>
</dbReference>
<keyword evidence="5" id="KW-0378">Hydrolase</keyword>
<keyword evidence="6" id="KW-0665">Pyrimidine biosynthesis</keyword>
<evidence type="ECO:0000259" key="7">
    <source>
        <dbReference type="Pfam" id="PF01979"/>
    </source>
</evidence>
<dbReference type="GO" id="GO:0005737">
    <property type="term" value="C:cytoplasm"/>
    <property type="evidence" value="ECO:0007669"/>
    <property type="project" value="TreeGrafter"/>
</dbReference>
<dbReference type="NCBIfam" id="TIGR00857">
    <property type="entry name" value="pyrC_multi"/>
    <property type="match status" value="1"/>
</dbReference>
<dbReference type="PANTHER" id="PTHR43668">
    <property type="entry name" value="ALLANTOINASE"/>
    <property type="match status" value="1"/>
</dbReference>
<comment type="function">
    <text evidence="2">Catalyzes the reversible cyclization of carbamoyl aspartate to dihydroorotate.</text>
</comment>
<dbReference type="HAMAP" id="MF_00220_A">
    <property type="entry name" value="PyrC_classI_A"/>
    <property type="match status" value="1"/>
</dbReference>
<dbReference type="GO" id="GO:0046872">
    <property type="term" value="F:metal ion binding"/>
    <property type="evidence" value="ECO:0007669"/>
    <property type="project" value="UniProtKB-KW"/>
</dbReference>
<evidence type="ECO:0000256" key="4">
    <source>
        <dbReference type="ARBA" id="ARBA00022723"/>
    </source>
</evidence>
<dbReference type="Gene3D" id="3.20.20.140">
    <property type="entry name" value="Metal-dependent hydrolases"/>
    <property type="match status" value="1"/>
</dbReference>
<dbReference type="InterPro" id="IPR002195">
    <property type="entry name" value="Dihydroorotase_CS"/>
</dbReference>
<evidence type="ECO:0000256" key="3">
    <source>
        <dbReference type="ARBA" id="ARBA00010286"/>
    </source>
</evidence>
<evidence type="ECO:0000313" key="8">
    <source>
        <dbReference type="EMBL" id="HGW60269.1"/>
    </source>
</evidence>
<dbReference type="InterPro" id="IPR011059">
    <property type="entry name" value="Metal-dep_hydrolase_composite"/>
</dbReference>
<proteinExistence type="inferred from homology"/>
<keyword evidence="4" id="KW-0479">Metal-binding</keyword>
<dbReference type="Pfam" id="PF01979">
    <property type="entry name" value="Amidohydro_1"/>
    <property type="match status" value="1"/>
</dbReference>
<sequence>MRTLLKNCLILGKELKDILIEDGYIMDIGKTNFKVDETIDIKGYIVIPGAIDPHVHMRDPGFTYKEDWLSGSIGALTSGVTTVLDMPNTIPPTIDTSGLLEKRKAGEKSIVNYGFHFGATKDNFIEIEKAKNMAGIKVFLSSNANFTIEDKDTLRKVFETAKKIDKPVVVHSELEGCIRKNLEMFKHPDIFDHNKIRSKECAIEATKLILELAKETGVTLYIAHITTKEELELVEKARGENVKVFAEATPHHIFLDETYLKDFGNFLKVNPPLRSVEDRVALFEAVVQGKIDTIGSDHAPHTRDEKMRPYPMAPSGIPGVETTMPLLINEALEGRLPFERLVELTSKNASRIFRIRARGEIKEGFFADLVVINPEETFTIKNDRLFTKAKFSPFEGRVLKGKIYLTMVNGIIKFFDGHIINTSKGTEVHFCD</sequence>
<comment type="caution">
    <text evidence="8">The sequence shown here is derived from an EMBL/GenBank/DDBJ whole genome shotgun (WGS) entry which is preliminary data.</text>
</comment>
<evidence type="ECO:0000256" key="5">
    <source>
        <dbReference type="ARBA" id="ARBA00022801"/>
    </source>
</evidence>
<name>A0A7C4U0H2_9BACT</name>
<dbReference type="EMBL" id="DTHV01000078">
    <property type="protein sequence ID" value="HGW60269.1"/>
    <property type="molecule type" value="Genomic_DNA"/>
</dbReference>
<reference evidence="8" key="1">
    <citation type="journal article" date="2020" name="mSystems">
        <title>Genome- and Community-Level Interaction Insights into Carbon Utilization and Element Cycling Functions of Hydrothermarchaeota in Hydrothermal Sediment.</title>
        <authorList>
            <person name="Zhou Z."/>
            <person name="Liu Y."/>
            <person name="Xu W."/>
            <person name="Pan J."/>
            <person name="Luo Z.H."/>
            <person name="Li M."/>
        </authorList>
    </citation>
    <scope>NUCLEOTIDE SEQUENCE [LARGE SCALE GENOMIC DNA]</scope>
    <source>
        <strain evidence="8">SpSt-794</strain>
    </source>
</reference>
<dbReference type="CDD" id="cd01318">
    <property type="entry name" value="DHOase_IIb"/>
    <property type="match status" value="1"/>
</dbReference>